<evidence type="ECO:0000313" key="4">
    <source>
        <dbReference type="Proteomes" id="UP000509367"/>
    </source>
</evidence>
<accession>A0A6N1VFW9</accession>
<sequence>MDYRELYDTRPNIHSYQTTEQSGYVGPLIALAVIVVLIASVFFLGGSGEVGSDQNPAAPMASESVPVQPAAPTAQ</sequence>
<reference evidence="3 4" key="1">
    <citation type="submission" date="2020-06" db="EMBL/GenBank/DDBJ databases">
        <title>Oricola thermophila sp. nov. isolated from a tidal sediments.</title>
        <authorList>
            <person name="Kwon K.K."/>
            <person name="Yang S.-H."/>
            <person name="Park M.-J."/>
        </authorList>
    </citation>
    <scope>NUCLEOTIDE SEQUENCE [LARGE SCALE GENOMIC DNA]</scope>
    <source>
        <strain evidence="3 4">MEBiC13590</strain>
    </source>
</reference>
<dbReference type="KEGG" id="orm:HTY61_06010"/>
<feature type="region of interest" description="Disordered" evidence="1">
    <location>
        <begin position="53"/>
        <end position="75"/>
    </location>
</feature>
<organism evidence="3 4">
    <name type="scientific">Oricola thermophila</name>
    <dbReference type="NCBI Taxonomy" id="2742145"/>
    <lineage>
        <taxon>Bacteria</taxon>
        <taxon>Pseudomonadati</taxon>
        <taxon>Pseudomonadota</taxon>
        <taxon>Alphaproteobacteria</taxon>
        <taxon>Hyphomicrobiales</taxon>
        <taxon>Ahrensiaceae</taxon>
        <taxon>Oricola</taxon>
    </lineage>
</organism>
<evidence type="ECO:0000313" key="3">
    <source>
        <dbReference type="EMBL" id="QKV18049.1"/>
    </source>
</evidence>
<keyword evidence="2" id="KW-0812">Transmembrane</keyword>
<dbReference type="EMBL" id="CP054836">
    <property type="protein sequence ID" value="QKV18049.1"/>
    <property type="molecule type" value="Genomic_DNA"/>
</dbReference>
<evidence type="ECO:0000256" key="2">
    <source>
        <dbReference type="SAM" id="Phobius"/>
    </source>
</evidence>
<keyword evidence="4" id="KW-1185">Reference proteome</keyword>
<dbReference type="Proteomes" id="UP000509367">
    <property type="component" value="Chromosome"/>
</dbReference>
<keyword evidence="2" id="KW-0472">Membrane</keyword>
<name>A0A6N1VFW9_9HYPH</name>
<gene>
    <name evidence="3" type="ORF">HTY61_06010</name>
</gene>
<feature type="transmembrane region" description="Helical" evidence="2">
    <location>
        <begin position="24"/>
        <end position="44"/>
    </location>
</feature>
<keyword evidence="2" id="KW-1133">Transmembrane helix</keyword>
<dbReference type="RefSeq" id="WP_175275945.1">
    <property type="nucleotide sequence ID" value="NZ_CP054836.1"/>
</dbReference>
<dbReference type="AlphaFoldDB" id="A0A6N1VFW9"/>
<protein>
    <submittedName>
        <fullName evidence="3">Uncharacterized protein</fullName>
    </submittedName>
</protein>
<proteinExistence type="predicted"/>
<evidence type="ECO:0000256" key="1">
    <source>
        <dbReference type="SAM" id="MobiDB-lite"/>
    </source>
</evidence>